<feature type="transmembrane region" description="Helical" evidence="6">
    <location>
        <begin position="154"/>
        <end position="180"/>
    </location>
</feature>
<evidence type="ECO:0000256" key="4">
    <source>
        <dbReference type="ARBA" id="ARBA00022989"/>
    </source>
</evidence>
<dbReference type="KEGG" id="hmo:HM1_2803"/>
<reference evidence="9 10" key="1">
    <citation type="journal article" date="2008" name="J. Bacteriol.">
        <title>The genome of Heliobacterium modesticaldum, a phototrophic representative of the Firmicutes containing the simplest photosynthetic apparatus.</title>
        <authorList>
            <person name="Sattley W.M."/>
            <person name="Madigan M.T."/>
            <person name="Swingley W.D."/>
            <person name="Cheung P.C."/>
            <person name="Clocksin K.M."/>
            <person name="Conrad A.L."/>
            <person name="Dejesa L.C."/>
            <person name="Honchak B.M."/>
            <person name="Jung D.O."/>
            <person name="Karbach L.E."/>
            <person name="Kurdoglu A."/>
            <person name="Lahiri S."/>
            <person name="Mastrian S.D."/>
            <person name="Page L.E."/>
            <person name="Taylor H.L."/>
            <person name="Wang Z.T."/>
            <person name="Raymond J."/>
            <person name="Chen M."/>
            <person name="Blankenship R.E."/>
            <person name="Touchman J.W."/>
        </authorList>
    </citation>
    <scope>NUCLEOTIDE SEQUENCE [LARGE SCALE GENOMIC DNA]</scope>
    <source>
        <strain evidence="10">ATCC 51547 / Ice1</strain>
    </source>
</reference>
<proteinExistence type="inferred from homology"/>
<keyword evidence="4 6" id="KW-1133">Transmembrane helix</keyword>
<gene>
    <name evidence="9" type="ORF">HM1_2803</name>
</gene>
<evidence type="ECO:0000256" key="6">
    <source>
        <dbReference type="RuleBase" id="RU366058"/>
    </source>
</evidence>
<organism evidence="9 10">
    <name type="scientific">Heliobacterium modesticaldum (strain ATCC 51547 / Ice1)</name>
    <dbReference type="NCBI Taxonomy" id="498761"/>
    <lineage>
        <taxon>Bacteria</taxon>
        <taxon>Bacillati</taxon>
        <taxon>Bacillota</taxon>
        <taxon>Clostridia</taxon>
        <taxon>Eubacteriales</taxon>
        <taxon>Heliobacteriaceae</taxon>
        <taxon>Heliomicrobium</taxon>
    </lineage>
</organism>
<accession>B0TCE4</accession>
<evidence type="ECO:0000256" key="2">
    <source>
        <dbReference type="ARBA" id="ARBA00022475"/>
    </source>
</evidence>
<feature type="signal peptide" evidence="7">
    <location>
        <begin position="1"/>
        <end position="23"/>
    </location>
</feature>
<evidence type="ECO:0000259" key="8">
    <source>
        <dbReference type="Pfam" id="PF09335"/>
    </source>
</evidence>
<dbReference type="GO" id="GO:0005886">
    <property type="term" value="C:plasma membrane"/>
    <property type="evidence" value="ECO:0007669"/>
    <property type="project" value="UniProtKB-SubCell"/>
</dbReference>
<dbReference type="InterPro" id="IPR032816">
    <property type="entry name" value="VTT_dom"/>
</dbReference>
<dbReference type="STRING" id="498761.HM1_2803"/>
<dbReference type="EMBL" id="CP000930">
    <property type="protein sequence ID" value="ABZ85332.1"/>
    <property type="molecule type" value="Genomic_DNA"/>
</dbReference>
<keyword evidence="10" id="KW-1185">Reference proteome</keyword>
<dbReference type="HOGENOM" id="CLU_1480107_0_0_9"/>
<comment type="similarity">
    <text evidence="6">Belongs to the TVP38/TMEM64 family.</text>
</comment>
<keyword evidence="2 6" id="KW-1003">Cell membrane</keyword>
<dbReference type="Proteomes" id="UP000008550">
    <property type="component" value="Chromosome"/>
</dbReference>
<protein>
    <recommendedName>
        <fullName evidence="6">TVP38/TMEM64 family membrane protein</fullName>
    </recommendedName>
</protein>
<evidence type="ECO:0000313" key="9">
    <source>
        <dbReference type="EMBL" id="ABZ85332.1"/>
    </source>
</evidence>
<evidence type="ECO:0000256" key="7">
    <source>
        <dbReference type="SAM" id="SignalP"/>
    </source>
</evidence>
<sequence length="182" mass="19899">MKMRYKTLFLFVALMALPLAATAFGFDLKGAVEWMRAQGPWAFFFTVPAHILLSISPMSSDPVALTNGFIYGTALGAAANWLGSMGGAVAGYWLIRRSAEEVSLPKHFTKLPRWLRDLPVASPLFLIGVRMIPFIGGDIVKFMAPLYRVPFARYLWTQAVAIAPWAVFLAAVGAGVSLFIGQ</sequence>
<name>B0TCE4_HELMI</name>
<comment type="caution">
    <text evidence="6">Lacks conserved residue(s) required for the propagation of feature annotation.</text>
</comment>
<dbReference type="AlphaFoldDB" id="B0TCE4"/>
<dbReference type="PANTHER" id="PTHR12677:SF59">
    <property type="entry name" value="GOLGI APPARATUS MEMBRANE PROTEIN TVP38-RELATED"/>
    <property type="match status" value="1"/>
</dbReference>
<feature type="transmembrane region" description="Helical" evidence="6">
    <location>
        <begin position="120"/>
        <end position="142"/>
    </location>
</feature>
<comment type="subcellular location">
    <subcellularLocation>
        <location evidence="1 6">Cell membrane</location>
        <topology evidence="1 6">Multi-pass membrane protein</topology>
    </subcellularLocation>
</comment>
<keyword evidence="3 6" id="KW-0812">Transmembrane</keyword>
<keyword evidence="7" id="KW-0732">Signal</keyword>
<feature type="domain" description="VTT" evidence="8">
    <location>
        <begin position="60"/>
        <end position="174"/>
    </location>
</feature>
<feature type="chain" id="PRO_5039360693" description="TVP38/TMEM64 family membrane protein" evidence="7">
    <location>
        <begin position="24"/>
        <end position="182"/>
    </location>
</feature>
<feature type="transmembrane region" description="Helical" evidence="6">
    <location>
        <begin position="70"/>
        <end position="95"/>
    </location>
</feature>
<dbReference type="PANTHER" id="PTHR12677">
    <property type="entry name" value="GOLGI APPARATUS MEMBRANE PROTEIN TVP38-RELATED"/>
    <property type="match status" value="1"/>
</dbReference>
<dbReference type="InterPro" id="IPR015414">
    <property type="entry name" value="TMEM64"/>
</dbReference>
<evidence type="ECO:0000256" key="5">
    <source>
        <dbReference type="ARBA" id="ARBA00023136"/>
    </source>
</evidence>
<dbReference type="Pfam" id="PF09335">
    <property type="entry name" value="VTT_dom"/>
    <property type="match status" value="1"/>
</dbReference>
<keyword evidence="5 6" id="KW-0472">Membrane</keyword>
<evidence type="ECO:0000256" key="1">
    <source>
        <dbReference type="ARBA" id="ARBA00004651"/>
    </source>
</evidence>
<evidence type="ECO:0000256" key="3">
    <source>
        <dbReference type="ARBA" id="ARBA00022692"/>
    </source>
</evidence>
<evidence type="ECO:0000313" key="10">
    <source>
        <dbReference type="Proteomes" id="UP000008550"/>
    </source>
</evidence>
<dbReference type="eggNOG" id="COG0398">
    <property type="taxonomic scope" value="Bacteria"/>
</dbReference>